<protein>
    <submittedName>
        <fullName evidence="1">Jg10507 protein</fullName>
    </submittedName>
</protein>
<gene>
    <name evidence="1" type="primary">jg10507</name>
    <name evidence="1" type="ORF">PAEG_LOCUS14668</name>
</gene>
<accession>A0A8S4RL89</accession>
<dbReference type="AlphaFoldDB" id="A0A8S4RL89"/>
<dbReference type="EMBL" id="CAKXAJ010025264">
    <property type="protein sequence ID" value="CAH2237379.1"/>
    <property type="molecule type" value="Genomic_DNA"/>
</dbReference>
<dbReference type="Proteomes" id="UP000838756">
    <property type="component" value="Unassembled WGS sequence"/>
</dbReference>
<keyword evidence="2" id="KW-1185">Reference proteome</keyword>
<proteinExistence type="predicted"/>
<evidence type="ECO:0000313" key="1">
    <source>
        <dbReference type="EMBL" id="CAH2237379.1"/>
    </source>
</evidence>
<comment type="caution">
    <text evidence="1">The sequence shown here is derived from an EMBL/GenBank/DDBJ whole genome shotgun (WGS) entry which is preliminary data.</text>
</comment>
<reference evidence="1" key="1">
    <citation type="submission" date="2022-03" db="EMBL/GenBank/DDBJ databases">
        <authorList>
            <person name="Lindestad O."/>
        </authorList>
    </citation>
    <scope>NUCLEOTIDE SEQUENCE</scope>
</reference>
<name>A0A8S4RL89_9NEOP</name>
<organism evidence="1 2">
    <name type="scientific">Pararge aegeria aegeria</name>
    <dbReference type="NCBI Taxonomy" id="348720"/>
    <lineage>
        <taxon>Eukaryota</taxon>
        <taxon>Metazoa</taxon>
        <taxon>Ecdysozoa</taxon>
        <taxon>Arthropoda</taxon>
        <taxon>Hexapoda</taxon>
        <taxon>Insecta</taxon>
        <taxon>Pterygota</taxon>
        <taxon>Neoptera</taxon>
        <taxon>Endopterygota</taxon>
        <taxon>Lepidoptera</taxon>
        <taxon>Glossata</taxon>
        <taxon>Ditrysia</taxon>
        <taxon>Papilionoidea</taxon>
        <taxon>Nymphalidae</taxon>
        <taxon>Satyrinae</taxon>
        <taxon>Satyrini</taxon>
        <taxon>Parargina</taxon>
        <taxon>Pararge</taxon>
    </lineage>
</organism>
<sequence length="79" mass="8177">MSNIDWTRGPNTRDGRALDASAANRANILFVSLVRNVSGLAPAAPAPACQAGDAPAHGARTAAHQLNSGPRCIMDRVIT</sequence>
<evidence type="ECO:0000313" key="2">
    <source>
        <dbReference type="Proteomes" id="UP000838756"/>
    </source>
</evidence>